<feature type="region of interest" description="Disordered" evidence="1">
    <location>
        <begin position="731"/>
        <end position="757"/>
    </location>
</feature>
<feature type="signal peptide" evidence="2">
    <location>
        <begin position="1"/>
        <end position="23"/>
    </location>
</feature>
<feature type="compositionally biased region" description="Polar residues" evidence="1">
    <location>
        <begin position="635"/>
        <end position="647"/>
    </location>
</feature>
<evidence type="ECO:0000256" key="2">
    <source>
        <dbReference type="SAM" id="SignalP"/>
    </source>
</evidence>
<dbReference type="InterPro" id="IPR008752">
    <property type="entry name" value="Peptidase_M11"/>
</dbReference>
<feature type="chain" id="PRO_5003837494" description="Peptidase M11 gametolysin domain-containing protein" evidence="2">
    <location>
        <begin position="24"/>
        <end position="914"/>
    </location>
</feature>
<dbReference type="EMBL" id="AGNL01008060">
    <property type="protein sequence ID" value="EJK70780.1"/>
    <property type="molecule type" value="Genomic_DNA"/>
</dbReference>
<protein>
    <recommendedName>
        <fullName evidence="3">Peptidase M11 gametolysin domain-containing protein</fullName>
    </recommendedName>
</protein>
<evidence type="ECO:0000313" key="4">
    <source>
        <dbReference type="EMBL" id="EJK70780.1"/>
    </source>
</evidence>
<gene>
    <name evidence="4" type="ORF">THAOC_07835</name>
</gene>
<keyword evidence="2" id="KW-0732">Signal</keyword>
<sequence length="914" mass="98415">MLNPPVTPIAVALGLLLVDSAAAGGSLLRGAATTTATQTCKSIIAAAPAYLPDPDTQLLDIGGGVAYIDGPDDDGGDVEISYEDATTAASHVETFVCELEDGTTLPIETTDEQLRELQDLLNSGRLISAETAIKVTSTAPLSGAAALTAEQTSVSLPSGGIQLVQKSEDEMTVEDIERRNRRLNGDEGVKKVLVVRVKDSQGRQVSGNHKTQSNKWFGTYGDQVTLKSQFDACSYGKYRVSNDYGDVPWKNKLSSPGVLEVTIPVSLSTSTQSQMRIAVAKEVQNTLGISLPGPFEHVAFVVQDCYSVGGDICGWSAYAYINHWLSVFIKDNWRYPAVTMHEMGHNLGLAHSGGLDGKTYTDHTCLMGNPLWEDDIAKMCFNPVKTFQLAKAGLGWYQSRHIQNFNSGTSPGTHWRGKIIGVADYTNNHGQHPLVIKLETGTPQDWFVGFNHKSGVNAEVPTAGDKVTIYQVAGTDGLGYSTSSLKATLTAGKQARLSNWRSTGYDLLIKVYDIDTADSPIGSATIAIEFGPQQPPSARPTREPTNLPTRNPTKLPTREPTNLPTREPTNLPTTLPPSSPPTPLPTPPPTSEPTPSPTPSPTLKPTTSTPEPTEPPSTPPTPLSTPSPIASTPTNRDTQPLTSSPSMSVAEKPSPTPPPTTANPSKEPSASPTPMPSKPPTTHPTTASPSKQPTEVPTGRVSVFLLGFVCTPSLSWYTETLLSSLAYQTPYTTPNDSQPSKQPTNEPTGRPVIVADDPDPVPAAVWVSLLDEDFSSGMGAFMPGGNIDVKYYKSVLGRKGLVRIQKNGLGSAISTSPIPFEHSYSKAKVTFSFYPNSMERRDQFCLEYNTDSSWIRSKCWSRNQFSNGKWYDNVSQDFSLPGGSSQLSIRFICAASSIHDDIIFDRVKLEAYIE</sequence>
<organism evidence="4 5">
    <name type="scientific">Thalassiosira oceanica</name>
    <name type="common">Marine diatom</name>
    <dbReference type="NCBI Taxonomy" id="159749"/>
    <lineage>
        <taxon>Eukaryota</taxon>
        <taxon>Sar</taxon>
        <taxon>Stramenopiles</taxon>
        <taxon>Ochrophyta</taxon>
        <taxon>Bacillariophyta</taxon>
        <taxon>Coscinodiscophyceae</taxon>
        <taxon>Thalassiosirophycidae</taxon>
        <taxon>Thalassiosirales</taxon>
        <taxon>Thalassiosiraceae</taxon>
        <taxon>Thalassiosira</taxon>
    </lineage>
</organism>
<dbReference type="Gene3D" id="3.40.390.10">
    <property type="entry name" value="Collagenase (Catalytic Domain)"/>
    <property type="match status" value="1"/>
</dbReference>
<dbReference type="InterPro" id="IPR024079">
    <property type="entry name" value="MetalloPept_cat_dom_sf"/>
</dbReference>
<dbReference type="Proteomes" id="UP000266841">
    <property type="component" value="Unassembled WGS sequence"/>
</dbReference>
<feature type="region of interest" description="Disordered" evidence="1">
    <location>
        <begin position="530"/>
        <end position="696"/>
    </location>
</feature>
<dbReference type="SUPFAM" id="SSF55486">
    <property type="entry name" value="Metalloproteases ('zincins'), catalytic domain"/>
    <property type="match status" value="1"/>
</dbReference>
<feature type="compositionally biased region" description="Low complexity" evidence="1">
    <location>
        <begin position="558"/>
        <end position="573"/>
    </location>
</feature>
<dbReference type="GO" id="GO:0008237">
    <property type="term" value="F:metallopeptidase activity"/>
    <property type="evidence" value="ECO:0007669"/>
    <property type="project" value="InterPro"/>
</dbReference>
<feature type="compositionally biased region" description="Polar residues" evidence="1">
    <location>
        <begin position="543"/>
        <end position="554"/>
    </location>
</feature>
<dbReference type="PANTHER" id="PTHR33683:SF46">
    <property type="entry name" value="SUSHI DOMAIN-CONTAINING PROTEIN"/>
    <property type="match status" value="1"/>
</dbReference>
<feature type="compositionally biased region" description="Pro residues" evidence="1">
    <location>
        <begin position="574"/>
        <end position="602"/>
    </location>
</feature>
<dbReference type="AlphaFoldDB" id="K0SZD3"/>
<reference evidence="4 5" key="1">
    <citation type="journal article" date="2012" name="Genome Biol.">
        <title>Genome and low-iron response of an oceanic diatom adapted to chronic iron limitation.</title>
        <authorList>
            <person name="Lommer M."/>
            <person name="Specht M."/>
            <person name="Roy A.S."/>
            <person name="Kraemer L."/>
            <person name="Andreson R."/>
            <person name="Gutowska M.A."/>
            <person name="Wolf J."/>
            <person name="Bergner S.V."/>
            <person name="Schilhabel M.B."/>
            <person name="Klostermeier U.C."/>
            <person name="Beiko R.G."/>
            <person name="Rosenstiel P."/>
            <person name="Hippler M."/>
            <person name="Laroche J."/>
        </authorList>
    </citation>
    <scope>NUCLEOTIDE SEQUENCE [LARGE SCALE GENOMIC DNA]</scope>
    <source>
        <strain evidence="4 5">CCMP1005</strain>
    </source>
</reference>
<dbReference type="OrthoDB" id="48545at2759"/>
<evidence type="ECO:0000313" key="5">
    <source>
        <dbReference type="Proteomes" id="UP000266841"/>
    </source>
</evidence>
<feature type="domain" description="Peptidase M11 gametolysin" evidence="3">
    <location>
        <begin position="222"/>
        <end position="386"/>
    </location>
</feature>
<dbReference type="Pfam" id="PF05548">
    <property type="entry name" value="Peptidase_M11"/>
    <property type="match status" value="1"/>
</dbReference>
<feature type="compositionally biased region" description="Pro residues" evidence="1">
    <location>
        <begin position="612"/>
        <end position="625"/>
    </location>
</feature>
<comment type="caution">
    <text evidence="4">The sequence shown here is derived from an EMBL/GenBank/DDBJ whole genome shotgun (WGS) entry which is preliminary data.</text>
</comment>
<dbReference type="eggNOG" id="ENOG502SEUM">
    <property type="taxonomic scope" value="Eukaryota"/>
</dbReference>
<name>K0SZD3_THAOC</name>
<evidence type="ECO:0000256" key="1">
    <source>
        <dbReference type="SAM" id="MobiDB-lite"/>
    </source>
</evidence>
<dbReference type="PANTHER" id="PTHR33683">
    <property type="entry name" value="1, PUTATIVE-RELATED"/>
    <property type="match status" value="1"/>
</dbReference>
<accession>K0SZD3</accession>
<evidence type="ECO:0000259" key="3">
    <source>
        <dbReference type="Pfam" id="PF05548"/>
    </source>
</evidence>
<feature type="compositionally biased region" description="Pro residues" evidence="1">
    <location>
        <begin position="671"/>
        <end position="682"/>
    </location>
</feature>
<feature type="compositionally biased region" description="Polar residues" evidence="1">
    <location>
        <begin position="731"/>
        <end position="747"/>
    </location>
</feature>
<keyword evidence="5" id="KW-1185">Reference proteome</keyword>
<proteinExistence type="predicted"/>